<dbReference type="PANTHER" id="PTHR33295">
    <property type="entry name" value="ATPASE"/>
    <property type="match status" value="1"/>
</dbReference>
<dbReference type="PANTHER" id="PTHR33295:SF18">
    <property type="entry name" value="AAA+ ATPASE DOMAIN-CONTAINING PROTEIN"/>
    <property type="match status" value="1"/>
</dbReference>
<dbReference type="AlphaFoldDB" id="A0A6N2VVW8"/>
<protein>
    <recommendedName>
        <fullName evidence="2">ATP-binding protein</fullName>
    </recommendedName>
</protein>
<evidence type="ECO:0000313" key="1">
    <source>
        <dbReference type="EMBL" id="VYT33833.1"/>
    </source>
</evidence>
<accession>A0A6N2VVW8</accession>
<gene>
    <name evidence="1" type="ORF">BOLFYP28_02569</name>
</gene>
<evidence type="ECO:0008006" key="2">
    <source>
        <dbReference type="Google" id="ProtNLM"/>
    </source>
</evidence>
<reference evidence="1" key="1">
    <citation type="submission" date="2019-11" db="EMBL/GenBank/DDBJ databases">
        <authorList>
            <person name="Feng L."/>
        </authorList>
    </citation>
    <scope>NUCLEOTIDE SEQUENCE</scope>
    <source>
        <strain evidence="1">BovatusLFYP28</strain>
    </source>
</reference>
<proteinExistence type="predicted"/>
<organism evidence="1">
    <name type="scientific">Bacteroides ovatus</name>
    <dbReference type="NCBI Taxonomy" id="28116"/>
    <lineage>
        <taxon>Bacteria</taxon>
        <taxon>Pseudomonadati</taxon>
        <taxon>Bacteroidota</taxon>
        <taxon>Bacteroidia</taxon>
        <taxon>Bacteroidales</taxon>
        <taxon>Bacteroidaceae</taxon>
        <taxon>Bacteroides</taxon>
    </lineage>
</organism>
<sequence length="107" mass="12498">MDPETSLLENLVAVTLKKRYGDALYFYHRNLEVDFYLDEGHKAIQVSYSLKDPETRKREVNALLKLAENVAVDDLCIITRDEEEMIVEGEKTIRVVPVWRWLLDDEG</sequence>
<dbReference type="EMBL" id="CACRTD010000041">
    <property type="protein sequence ID" value="VYT33833.1"/>
    <property type="molecule type" value="Genomic_DNA"/>
</dbReference>
<name>A0A6N2VVW8_BACOV</name>